<evidence type="ECO:0000313" key="2">
    <source>
        <dbReference type="EMBL" id="KAF6134478.1"/>
    </source>
</evidence>
<comment type="caution">
    <text evidence="2">The sequence shown here is derived from an EMBL/GenBank/DDBJ whole genome shotgun (WGS) entry which is preliminary data.</text>
</comment>
<dbReference type="AlphaFoldDB" id="A0A7J7KVX1"/>
<sequence>MGGTRRVGGCSSSIEGVKGPMQIDNLAGLPSIDIPCKPLANMKEGEKSVSLEAKVEYGTRVKKQLEFDLVGSSIKEIDLPKLGTKRSTFRGIIDISDNEDEDEDTPKQSNFRRNGATCVSSDHTTVGMRSAKSLKVVDLELDVESGSNSDELPLTRTPKRKRAHNVVSTDSEDDIDNTPTSTSNLRDKGNTCLSGNPTMVEMNSRACLKRIHLNQEDEGKGSSCGEFPLTRTPRRKRAPNLTDSEDEDKDKVHIRKLLKTKRLEELTDGVDIARESLPSTHPTLTFGNAHAKDFASPSRPRLTPLRKCKEKIGGERSLSNSLEKIGPSHKKSEILTCEDSEESEGGEVRLDVNNENMNGFIVDSSEDTEDTDSDDAGVDWREIISKLGSKSSNKLNWEYEADMLASFEVDPEPCMRAVCALYRQQTSEEKSIKGSLHHNNRGFNRYDALRGTTLAEFLLGGDRDGDLKKSAEELKKHDPLGIQECNRMARHYSKQLFSIYRNKEDPYFLASS</sequence>
<proteinExistence type="predicted"/>
<evidence type="ECO:0000313" key="3">
    <source>
        <dbReference type="Proteomes" id="UP000541444"/>
    </source>
</evidence>
<feature type="region of interest" description="Disordered" evidence="1">
    <location>
        <begin position="145"/>
        <end position="197"/>
    </location>
</feature>
<dbReference type="PANTHER" id="PTHR34380">
    <property type="entry name" value="BNAA03G12380D PROTEIN"/>
    <property type="match status" value="1"/>
</dbReference>
<organism evidence="2 3">
    <name type="scientific">Kingdonia uniflora</name>
    <dbReference type="NCBI Taxonomy" id="39325"/>
    <lineage>
        <taxon>Eukaryota</taxon>
        <taxon>Viridiplantae</taxon>
        <taxon>Streptophyta</taxon>
        <taxon>Embryophyta</taxon>
        <taxon>Tracheophyta</taxon>
        <taxon>Spermatophyta</taxon>
        <taxon>Magnoliopsida</taxon>
        <taxon>Ranunculales</taxon>
        <taxon>Circaeasteraceae</taxon>
        <taxon>Kingdonia</taxon>
    </lineage>
</organism>
<evidence type="ECO:0000256" key="1">
    <source>
        <dbReference type="SAM" id="MobiDB-lite"/>
    </source>
</evidence>
<dbReference type="PANTHER" id="PTHR34380:SF1">
    <property type="entry name" value="OS01G0221300 PROTEIN"/>
    <property type="match status" value="1"/>
</dbReference>
<reference evidence="2 3" key="1">
    <citation type="journal article" date="2020" name="IScience">
        <title>Genome Sequencing of the Endangered Kingdonia uniflora (Circaeasteraceae, Ranunculales) Reveals Potential Mechanisms of Evolutionary Specialization.</title>
        <authorList>
            <person name="Sun Y."/>
            <person name="Deng T."/>
            <person name="Zhang A."/>
            <person name="Moore M.J."/>
            <person name="Landis J.B."/>
            <person name="Lin N."/>
            <person name="Zhang H."/>
            <person name="Zhang X."/>
            <person name="Huang J."/>
            <person name="Zhang X."/>
            <person name="Sun H."/>
            <person name="Wang H."/>
        </authorList>
    </citation>
    <scope>NUCLEOTIDE SEQUENCE [LARGE SCALE GENOMIC DNA]</scope>
    <source>
        <strain evidence="2">TB1705</strain>
        <tissue evidence="2">Leaf</tissue>
    </source>
</reference>
<dbReference type="Proteomes" id="UP000541444">
    <property type="component" value="Unassembled WGS sequence"/>
</dbReference>
<name>A0A7J7KVX1_9MAGN</name>
<accession>A0A7J7KVX1</accession>
<feature type="region of interest" description="Disordered" evidence="1">
    <location>
        <begin position="279"/>
        <end position="305"/>
    </location>
</feature>
<protein>
    <submittedName>
        <fullName evidence="2">Uncharacterized protein</fullName>
    </submittedName>
</protein>
<gene>
    <name evidence="2" type="ORF">GIB67_034892</name>
</gene>
<dbReference type="EMBL" id="JACGCM010002839">
    <property type="protein sequence ID" value="KAF6134478.1"/>
    <property type="molecule type" value="Genomic_DNA"/>
</dbReference>
<keyword evidence="3" id="KW-1185">Reference proteome</keyword>
<feature type="region of interest" description="Disordered" evidence="1">
    <location>
        <begin position="217"/>
        <end position="249"/>
    </location>
</feature>
<dbReference type="OrthoDB" id="1899721at2759"/>